<sequence length="273" mass="29148">MEEISSSKSWYSPVIDNSWLFLSNLWMGNGPESGFEFGLGILKGGLSFSQSMSWVNPVAGGVQYLSNNWASQAIWGEGFSELISYKNIDQRAGGGLFDVGSVFLPVGRARVSVGFDFMFGAVSGAERGLGGRGGHKYAAGILSRGSGKAFAGHGKYVFGSGDFWVPDGTYITLSRPGINILDETGRFIELGDWAGLAQTAKINPRLAGDIEGMAAYLPRAEIPNYTLSAQTARGPALHIYGNSTTVEFSTPLEKLLQPGMGCVQWAACTTFAR</sequence>
<evidence type="ECO:0000259" key="1">
    <source>
        <dbReference type="Pfam" id="PF21527"/>
    </source>
</evidence>
<feature type="domain" description="Putative adhesin Stv" evidence="1">
    <location>
        <begin position="150"/>
        <end position="269"/>
    </location>
</feature>
<organism evidence="2">
    <name type="scientific">Pseudomonas aeruginosa</name>
    <dbReference type="NCBI Taxonomy" id="287"/>
    <lineage>
        <taxon>Bacteria</taxon>
        <taxon>Pseudomonadati</taxon>
        <taxon>Pseudomonadota</taxon>
        <taxon>Gammaproteobacteria</taxon>
        <taxon>Pseudomonadales</taxon>
        <taxon>Pseudomonadaceae</taxon>
        <taxon>Pseudomonas</taxon>
    </lineage>
</organism>
<dbReference type="EMBL" id="VZPH01000030">
    <property type="protein sequence ID" value="KAB0562087.1"/>
    <property type="molecule type" value="Genomic_DNA"/>
</dbReference>
<name>A0A643EQX8_PSEAI</name>
<accession>A0A643EQX8</accession>
<comment type="caution">
    <text evidence="2">The sequence shown here is derived from an EMBL/GenBank/DDBJ whole genome shotgun (WGS) entry which is preliminary data.</text>
</comment>
<proteinExistence type="predicted"/>
<dbReference type="Pfam" id="PF21527">
    <property type="entry name" value="Stv"/>
    <property type="match status" value="1"/>
</dbReference>
<protein>
    <recommendedName>
        <fullName evidence="1">Putative adhesin Stv domain-containing protein</fullName>
    </recommendedName>
</protein>
<evidence type="ECO:0000313" key="2">
    <source>
        <dbReference type="EMBL" id="KAB0562087.1"/>
    </source>
</evidence>
<reference evidence="2" key="1">
    <citation type="submission" date="2019-09" db="EMBL/GenBank/DDBJ databases">
        <title>Draft genome sequences of 48 bacterial type strains from the CCUG.</title>
        <authorList>
            <person name="Tunovic T."/>
            <person name="Pineiro-Iglesias B."/>
            <person name="Unosson C."/>
            <person name="Inganas E."/>
            <person name="Ohlen M."/>
            <person name="Cardew S."/>
            <person name="Jensie-Markopoulos S."/>
            <person name="Salva-Serra F."/>
            <person name="Jaen-Luchoro D."/>
            <person name="Karlsson R."/>
            <person name="Svensson-Stadler L."/>
            <person name="Chun J."/>
            <person name="Moore E."/>
        </authorList>
    </citation>
    <scope>NUCLEOTIDE SEQUENCE</scope>
    <source>
        <strain evidence="2">CCUG 551</strain>
    </source>
</reference>
<dbReference type="InterPro" id="IPR049002">
    <property type="entry name" value="Stv"/>
</dbReference>
<dbReference type="AlphaFoldDB" id="A0A643EQX8"/>
<gene>
    <name evidence="2" type="ORF">F7R07_06140</name>
</gene>